<evidence type="ECO:0000313" key="3">
    <source>
        <dbReference type="Proteomes" id="UP001314263"/>
    </source>
</evidence>
<evidence type="ECO:0000259" key="1">
    <source>
        <dbReference type="Pfam" id="PF03959"/>
    </source>
</evidence>
<dbReference type="EMBL" id="CAUYUE010000014">
    <property type="protein sequence ID" value="CAK0786421.1"/>
    <property type="molecule type" value="Genomic_DNA"/>
</dbReference>
<dbReference type="Proteomes" id="UP001314263">
    <property type="component" value="Unassembled WGS sequence"/>
</dbReference>
<dbReference type="SUPFAM" id="SSF53474">
    <property type="entry name" value="alpha/beta-Hydrolases"/>
    <property type="match status" value="1"/>
</dbReference>
<dbReference type="InterPro" id="IPR029058">
    <property type="entry name" value="AB_hydrolase_fold"/>
</dbReference>
<keyword evidence="3" id="KW-1185">Reference proteome</keyword>
<dbReference type="Pfam" id="PF03959">
    <property type="entry name" value="FSH1"/>
    <property type="match status" value="1"/>
</dbReference>
<reference evidence="2 3" key="1">
    <citation type="submission" date="2023-10" db="EMBL/GenBank/DDBJ databases">
        <authorList>
            <person name="Maclean D."/>
            <person name="Macfadyen A."/>
        </authorList>
    </citation>
    <scope>NUCLEOTIDE SEQUENCE [LARGE SCALE GENOMIC DNA]</scope>
</reference>
<dbReference type="PANTHER" id="PTHR22778">
    <property type="entry name" value="OVARIAN CANCER GENE-2 PROTEIN-RELATED"/>
    <property type="match status" value="1"/>
</dbReference>
<proteinExistence type="predicted"/>
<feature type="domain" description="Serine hydrolase" evidence="1">
    <location>
        <begin position="4"/>
        <end position="204"/>
    </location>
</feature>
<name>A0AAV1IGH1_9CHLO</name>
<dbReference type="AlphaFoldDB" id="A0AAV1IGH1"/>
<comment type="caution">
    <text evidence="2">The sequence shown here is derived from an EMBL/GenBank/DDBJ whole genome shotgun (WGS) entry which is preliminary data.</text>
</comment>
<organism evidence="2 3">
    <name type="scientific">Coccomyxa viridis</name>
    <dbReference type="NCBI Taxonomy" id="1274662"/>
    <lineage>
        <taxon>Eukaryota</taxon>
        <taxon>Viridiplantae</taxon>
        <taxon>Chlorophyta</taxon>
        <taxon>core chlorophytes</taxon>
        <taxon>Trebouxiophyceae</taxon>
        <taxon>Trebouxiophyceae incertae sedis</taxon>
        <taxon>Coccomyxaceae</taxon>
        <taxon>Coccomyxa</taxon>
    </lineage>
</organism>
<dbReference type="InterPro" id="IPR005645">
    <property type="entry name" value="FSH-like_dom"/>
</dbReference>
<accession>A0AAV1IGH1</accession>
<gene>
    <name evidence="2" type="ORF">CVIRNUC_009634</name>
</gene>
<dbReference type="Gene3D" id="3.40.50.1820">
    <property type="entry name" value="alpha/beta hydrolase"/>
    <property type="match status" value="1"/>
</dbReference>
<evidence type="ECO:0000313" key="2">
    <source>
        <dbReference type="EMBL" id="CAK0786421.1"/>
    </source>
</evidence>
<dbReference type="PANTHER" id="PTHR22778:SF51">
    <property type="entry name" value="DIHYDROFOLATE REDUCTASE"/>
    <property type="match status" value="1"/>
</dbReference>
<sequence length="223" mass="24815">MPLQRLRVLALHGFRTSGEIFAQQMDISRLSEQLKDLIDIVYVNAPHISTGPLPVDLPAALVNGRPTYEWWNAQRGEGGKVTSYDGFDESLAFIKDYIALHGPFDGLWAFSQGTILASLLLAMQQKGVGLQEQGPLKFIVCIGGVVPAPAVAHRLLSPPILMPSLHIIGDKDYIRQYSYMLAEVFRNPVIIAHHRGHVVPGLDEDKLEQLRSFLRARMHDSTL</sequence>
<protein>
    <recommendedName>
        <fullName evidence="1">Serine hydrolase domain-containing protein</fullName>
    </recommendedName>
</protein>